<dbReference type="Gene3D" id="3.90.640.10">
    <property type="entry name" value="Actin, Chain A, domain 4"/>
    <property type="match status" value="1"/>
</dbReference>
<dbReference type="InterPro" id="IPR043129">
    <property type="entry name" value="ATPase_NBD"/>
</dbReference>
<gene>
    <name evidence="1" type="ORF">SCHPADRAFT_817805</name>
</gene>
<organism evidence="1 2">
    <name type="scientific">Schizopora paradoxa</name>
    <dbReference type="NCBI Taxonomy" id="27342"/>
    <lineage>
        <taxon>Eukaryota</taxon>
        <taxon>Fungi</taxon>
        <taxon>Dikarya</taxon>
        <taxon>Basidiomycota</taxon>
        <taxon>Agaricomycotina</taxon>
        <taxon>Agaricomycetes</taxon>
        <taxon>Hymenochaetales</taxon>
        <taxon>Schizoporaceae</taxon>
        <taxon>Schizopora</taxon>
    </lineage>
</organism>
<proteinExistence type="predicted"/>
<reference evidence="1 2" key="1">
    <citation type="submission" date="2015-04" db="EMBL/GenBank/DDBJ databases">
        <title>Complete genome sequence of Schizopora paradoxa KUC8140, a cosmopolitan wood degrader in East Asia.</title>
        <authorList>
            <consortium name="DOE Joint Genome Institute"/>
            <person name="Min B."/>
            <person name="Park H."/>
            <person name="Jang Y."/>
            <person name="Kim J.-J."/>
            <person name="Kim K.H."/>
            <person name="Pangilinan J."/>
            <person name="Lipzen A."/>
            <person name="Riley R."/>
            <person name="Grigoriev I.V."/>
            <person name="Spatafora J.W."/>
            <person name="Choi I.-G."/>
        </authorList>
    </citation>
    <scope>NUCLEOTIDE SEQUENCE [LARGE SCALE GENOMIC DNA]</scope>
    <source>
        <strain evidence="1 2">KUC8140</strain>
    </source>
</reference>
<dbReference type="PANTHER" id="PTHR14187:SF5">
    <property type="entry name" value="HEAT SHOCK 70 KDA PROTEIN 12A"/>
    <property type="match status" value="1"/>
</dbReference>
<dbReference type="InParanoid" id="A0A0H2SRA8"/>
<keyword evidence="2" id="KW-1185">Reference proteome</keyword>
<dbReference type="OrthoDB" id="2963168at2759"/>
<dbReference type="Proteomes" id="UP000053477">
    <property type="component" value="Unassembled WGS sequence"/>
</dbReference>
<dbReference type="Gene3D" id="3.30.420.40">
    <property type="match status" value="2"/>
</dbReference>
<evidence type="ECO:0000313" key="2">
    <source>
        <dbReference type="Proteomes" id="UP000053477"/>
    </source>
</evidence>
<dbReference type="EMBL" id="KQ085885">
    <property type="protein sequence ID" value="KLO19606.1"/>
    <property type="molecule type" value="Genomic_DNA"/>
</dbReference>
<accession>A0A0H2SRA8</accession>
<evidence type="ECO:0008006" key="3">
    <source>
        <dbReference type="Google" id="ProtNLM"/>
    </source>
</evidence>
<dbReference type="STRING" id="27342.A0A0H2SRA8"/>
<sequence length="597" mass="65336">MATSQTPAYKGSTRRVVIAFDIGTTFSGVSYCILDPGVVPKICSLTRYPGQEHVAGSPKIPTVMYYDRSGKMRSAGAETALPETTETAEEEEWLKVEWFKLRMRPKHLPSKLKNAQLPPLPTGKTVNHLFADFMHYLYGCAEKFICDTHPTVARSWADLKSSGAVTFVIAHPNGWEGAQQAKLRKSAVMGGLVPDTPEGRSRVSFVTEGEASLHYCIRGGFIDDLERGFVVADLGGGTLDFSAYRVTGTKPLRVDEMDASKCELEGSVLVTQRAHVFLKNKLKSSVYGADGRLEQISQKFDETTKKVFRTKNDTCLIVFGSTMDKDIPNGIRAGKLKLTGEEVAAFFEPSIQASVKAIKEHIKDSSLKISAVYLVGGFSASPYLNSELSARLRADGITINSPDGQTVKAVADGAVSFFIDHHVMARVAKISYGAPCSRTYNAGDPEHVKRSDTRYMRPSGDFSLPGGFSTILPKGTIVSEETAFRFQYFMEFERGETPSVHADLTAYRGPGKPPDWIDQITDKSLLKTLCHVTGDMTTVKNIADQAGASGHRFLRCDYEVCLWFGGPELTAQISWKENVSLIVCSTSGDLPPGSIEK</sequence>
<evidence type="ECO:0000313" key="1">
    <source>
        <dbReference type="EMBL" id="KLO19606.1"/>
    </source>
</evidence>
<dbReference type="SUPFAM" id="SSF53067">
    <property type="entry name" value="Actin-like ATPase domain"/>
    <property type="match status" value="2"/>
</dbReference>
<dbReference type="AlphaFoldDB" id="A0A0H2SRA8"/>
<name>A0A0H2SRA8_9AGAM</name>
<dbReference type="PANTHER" id="PTHR14187">
    <property type="entry name" value="ALPHA KINASE/ELONGATION FACTOR 2 KINASE"/>
    <property type="match status" value="1"/>
</dbReference>
<dbReference type="CDD" id="cd10170">
    <property type="entry name" value="ASKHA_NBD_HSP70"/>
    <property type="match status" value="1"/>
</dbReference>
<protein>
    <recommendedName>
        <fullName evidence="3">Actin-like ATPase domain-containing protein</fullName>
    </recommendedName>
</protein>